<dbReference type="AlphaFoldDB" id="A0A3M7T4H7"/>
<gene>
    <name evidence="1" type="ORF">BpHYR1_007817</name>
</gene>
<dbReference type="Proteomes" id="UP000276133">
    <property type="component" value="Unassembled WGS sequence"/>
</dbReference>
<protein>
    <submittedName>
        <fullName evidence="1">Uncharacterized protein</fullName>
    </submittedName>
</protein>
<name>A0A3M7T4H7_BRAPC</name>
<comment type="caution">
    <text evidence="1">The sequence shown here is derived from an EMBL/GenBank/DDBJ whole genome shotgun (WGS) entry which is preliminary data.</text>
</comment>
<accession>A0A3M7T4H7</accession>
<reference evidence="1 2" key="1">
    <citation type="journal article" date="2018" name="Sci. Rep.">
        <title>Genomic signatures of local adaptation to the degree of environmental predictability in rotifers.</title>
        <authorList>
            <person name="Franch-Gras L."/>
            <person name="Hahn C."/>
            <person name="Garcia-Roger E.M."/>
            <person name="Carmona M.J."/>
            <person name="Serra M."/>
            <person name="Gomez A."/>
        </authorList>
    </citation>
    <scope>NUCLEOTIDE SEQUENCE [LARGE SCALE GENOMIC DNA]</scope>
    <source>
        <strain evidence="1">HYR1</strain>
    </source>
</reference>
<sequence length="152" mass="17569">MLHITSILQKASNSTIQDRTTALNALTRNYSFIHDTYSDRYDFHYSIDSNNLDDYETNTKGYWGYIRDKKADRNQSTKAGKSDYDGFWGQFKDSQVDFNLKFSNELSIKEKPKNSGSFSTESESNSTFNYKISQLKIQARKREENSQPAGLL</sequence>
<organism evidence="1 2">
    <name type="scientific">Brachionus plicatilis</name>
    <name type="common">Marine rotifer</name>
    <name type="synonym">Brachionus muelleri</name>
    <dbReference type="NCBI Taxonomy" id="10195"/>
    <lineage>
        <taxon>Eukaryota</taxon>
        <taxon>Metazoa</taxon>
        <taxon>Spiralia</taxon>
        <taxon>Gnathifera</taxon>
        <taxon>Rotifera</taxon>
        <taxon>Eurotatoria</taxon>
        <taxon>Monogononta</taxon>
        <taxon>Pseudotrocha</taxon>
        <taxon>Ploima</taxon>
        <taxon>Brachionidae</taxon>
        <taxon>Brachionus</taxon>
    </lineage>
</organism>
<keyword evidence="2" id="KW-1185">Reference proteome</keyword>
<dbReference type="OrthoDB" id="10411683at2759"/>
<evidence type="ECO:0000313" key="2">
    <source>
        <dbReference type="Proteomes" id="UP000276133"/>
    </source>
</evidence>
<evidence type="ECO:0000313" key="1">
    <source>
        <dbReference type="EMBL" id="RNA42946.1"/>
    </source>
</evidence>
<dbReference type="EMBL" id="REGN01000294">
    <property type="protein sequence ID" value="RNA42946.1"/>
    <property type="molecule type" value="Genomic_DNA"/>
</dbReference>
<proteinExistence type="predicted"/>